<dbReference type="PANTHER" id="PTHR43273:SF8">
    <property type="entry name" value="RADICAL SAM DOMAIN PROTEIN"/>
    <property type="match status" value="1"/>
</dbReference>
<dbReference type="NCBIfam" id="TIGR04085">
    <property type="entry name" value="rSAM_more_4Fe4S"/>
    <property type="match status" value="1"/>
</dbReference>
<dbReference type="EC" id="1.8.98.-" evidence="8"/>
<evidence type="ECO:0000256" key="3">
    <source>
        <dbReference type="ARBA" id="ARBA00022723"/>
    </source>
</evidence>
<evidence type="ECO:0000313" key="8">
    <source>
        <dbReference type="EMBL" id="VBA39336.1"/>
    </source>
</evidence>
<feature type="domain" description="4Fe4S-binding SPASM" evidence="7">
    <location>
        <begin position="337"/>
        <end position="399"/>
    </location>
</feature>
<protein>
    <submittedName>
        <fullName evidence="8">Anaerobic sulfatase-maturating enzyme</fullName>
        <ecNumber evidence="8">1.8.98.-</ecNumber>
    </submittedName>
</protein>
<dbReference type="SFLD" id="SFLDG01067">
    <property type="entry name" value="SPASM/twitch_domain_containing"/>
    <property type="match status" value="1"/>
</dbReference>
<dbReference type="CDD" id="cd01335">
    <property type="entry name" value="Radical_SAM"/>
    <property type="match status" value="1"/>
</dbReference>
<dbReference type="GO" id="GO:0016491">
    <property type="term" value="F:oxidoreductase activity"/>
    <property type="evidence" value="ECO:0007669"/>
    <property type="project" value="UniProtKB-KW"/>
</dbReference>
<evidence type="ECO:0000256" key="5">
    <source>
        <dbReference type="ARBA" id="ARBA00023014"/>
    </source>
</evidence>
<keyword evidence="2" id="KW-0949">S-adenosyl-L-methionine</keyword>
<dbReference type="SUPFAM" id="SSF102114">
    <property type="entry name" value="Radical SAM enzymes"/>
    <property type="match status" value="1"/>
</dbReference>
<dbReference type="AlphaFoldDB" id="A0A498Q0E3"/>
<dbReference type="OrthoDB" id="9782387at2"/>
<name>A0A498Q0E3_9MYCO</name>
<evidence type="ECO:0000259" key="6">
    <source>
        <dbReference type="Pfam" id="PF04055"/>
    </source>
</evidence>
<dbReference type="Proteomes" id="UP000267289">
    <property type="component" value="Unassembled WGS sequence"/>
</dbReference>
<accession>A0A498Q0E3</accession>
<keyword evidence="3" id="KW-0479">Metal-binding</keyword>
<dbReference type="InterPro" id="IPR013785">
    <property type="entry name" value="Aldolase_TIM"/>
</dbReference>
<dbReference type="Pfam" id="PF04055">
    <property type="entry name" value="Radical_SAM"/>
    <property type="match status" value="1"/>
</dbReference>
<keyword evidence="8" id="KW-0560">Oxidoreductase</keyword>
<feature type="domain" description="Radical SAM core" evidence="6">
    <location>
        <begin position="97"/>
        <end position="252"/>
    </location>
</feature>
<reference evidence="8 9" key="1">
    <citation type="submission" date="2018-09" db="EMBL/GenBank/DDBJ databases">
        <authorList>
            <person name="Tagini F."/>
        </authorList>
    </citation>
    <scope>NUCLEOTIDE SEQUENCE [LARGE SCALE GENOMIC DNA]</scope>
    <source>
        <strain evidence="8 9">MK13</strain>
    </source>
</reference>
<gene>
    <name evidence="8" type="ORF">LAUMK13_02541</name>
</gene>
<dbReference type="Gene3D" id="3.20.20.70">
    <property type="entry name" value="Aldolase class I"/>
    <property type="match status" value="1"/>
</dbReference>
<evidence type="ECO:0000259" key="7">
    <source>
        <dbReference type="Pfam" id="PF13186"/>
    </source>
</evidence>
<keyword evidence="4" id="KW-0408">Iron</keyword>
<dbReference type="Pfam" id="PF13186">
    <property type="entry name" value="SPASM"/>
    <property type="match status" value="1"/>
</dbReference>
<dbReference type="SFLD" id="SFLDG01384">
    <property type="entry name" value="thioether_bond_formation_requi"/>
    <property type="match status" value="1"/>
</dbReference>
<dbReference type="InterPro" id="IPR023885">
    <property type="entry name" value="4Fe4S-binding_SPASM_dom"/>
</dbReference>
<dbReference type="InterPro" id="IPR023867">
    <property type="entry name" value="Sulphatase_maturase_rSAM"/>
</dbReference>
<dbReference type="GO" id="GO:0046872">
    <property type="term" value="F:metal ion binding"/>
    <property type="evidence" value="ECO:0007669"/>
    <property type="project" value="UniProtKB-KW"/>
</dbReference>
<dbReference type="InterPro" id="IPR007197">
    <property type="entry name" value="rSAM"/>
</dbReference>
<dbReference type="PANTHER" id="PTHR43273">
    <property type="entry name" value="ANAEROBIC SULFATASE-MATURATING ENZYME HOMOLOG ASLB-RELATED"/>
    <property type="match status" value="1"/>
</dbReference>
<dbReference type="GO" id="GO:0051536">
    <property type="term" value="F:iron-sulfur cluster binding"/>
    <property type="evidence" value="ECO:0007669"/>
    <property type="project" value="UniProtKB-KW"/>
</dbReference>
<sequence>MITVQLMPPRQRLRDIHAILDDDGSCSYIYDLERTLILEVPAQLRNVMHPAVAGARPDTAVAEWLQARDLLTYSPRVSWAEAAPNLPQVTDVSLDMSGACNMGCVYCFENDIGARIGRMDDDTAMAALDFAFAQAVGAPRLSLHFGSGEPLMRFDLLRRIVARALQHSAQSGQEIAFELTTNATLVTRDIASFLRDHPFNVRVSCDGPAAVHNAHRPMRNGRPSHHNVMAGLGLLLDYLPERVTVNSVLTDGTRLRGVWIWAKMLGLRHFHVIKVGAYSGQDFTLDPAELPDFRADLTEICADMFADLEAGRTPIDYQPITKIVRRLMIPQPITRFCGVAGSYLGVAANGKVYPCFRHLGLPRYELGDIRSGLDDNKRREFISHEAADVDNRPVCRDCWARYLCGGGCYADSTVYGPDAAEPQKQHCPFWRAEIEQSIRFYRRLIAADPTYCLRLFGDNPDDILEAVGTASFLKRQNCF</sequence>
<dbReference type="EMBL" id="UPHQ01000116">
    <property type="protein sequence ID" value="VBA39336.1"/>
    <property type="molecule type" value="Genomic_DNA"/>
</dbReference>
<evidence type="ECO:0000256" key="4">
    <source>
        <dbReference type="ARBA" id="ARBA00023004"/>
    </source>
</evidence>
<dbReference type="SFLD" id="SFLDG01386">
    <property type="entry name" value="main_SPASM_domain-containing"/>
    <property type="match status" value="1"/>
</dbReference>
<comment type="cofactor">
    <cofactor evidence="1">
        <name>[4Fe-4S] cluster</name>
        <dbReference type="ChEBI" id="CHEBI:49883"/>
    </cofactor>
</comment>
<evidence type="ECO:0000256" key="2">
    <source>
        <dbReference type="ARBA" id="ARBA00022691"/>
    </source>
</evidence>
<evidence type="ECO:0000256" key="1">
    <source>
        <dbReference type="ARBA" id="ARBA00001966"/>
    </source>
</evidence>
<evidence type="ECO:0000313" key="9">
    <source>
        <dbReference type="Proteomes" id="UP000267289"/>
    </source>
</evidence>
<dbReference type="InterPro" id="IPR058240">
    <property type="entry name" value="rSAM_sf"/>
</dbReference>
<dbReference type="SFLD" id="SFLDS00029">
    <property type="entry name" value="Radical_SAM"/>
    <property type="match status" value="1"/>
</dbReference>
<proteinExistence type="predicted"/>
<keyword evidence="9" id="KW-1185">Reference proteome</keyword>
<keyword evidence="5" id="KW-0411">Iron-sulfur</keyword>
<organism evidence="8 9">
    <name type="scientific">Mycobacterium innocens</name>
    <dbReference type="NCBI Taxonomy" id="2341083"/>
    <lineage>
        <taxon>Bacteria</taxon>
        <taxon>Bacillati</taxon>
        <taxon>Actinomycetota</taxon>
        <taxon>Actinomycetes</taxon>
        <taxon>Mycobacteriales</taxon>
        <taxon>Mycobacteriaceae</taxon>
        <taxon>Mycobacterium</taxon>
    </lineage>
</organism>